<dbReference type="GO" id="GO:0003824">
    <property type="term" value="F:catalytic activity"/>
    <property type="evidence" value="ECO:0007669"/>
    <property type="project" value="InterPro"/>
</dbReference>
<dbReference type="Pfam" id="PF04055">
    <property type="entry name" value="Radical_SAM"/>
    <property type="match status" value="1"/>
</dbReference>
<feature type="domain" description="B12-binding" evidence="6">
    <location>
        <begin position="12"/>
        <end position="187"/>
    </location>
</feature>
<evidence type="ECO:0000313" key="8">
    <source>
        <dbReference type="EMBL" id="EPR35848.1"/>
    </source>
</evidence>
<name>S7UU34_DESML</name>
<keyword evidence="5" id="KW-0411">Iron-sulfur</keyword>
<dbReference type="GO" id="GO:0051539">
    <property type="term" value="F:4 iron, 4 sulfur cluster binding"/>
    <property type="evidence" value="ECO:0007669"/>
    <property type="project" value="UniProtKB-KW"/>
</dbReference>
<dbReference type="InterPro" id="IPR023404">
    <property type="entry name" value="rSAM_horseshoe"/>
</dbReference>
<reference evidence="8 9" key="1">
    <citation type="journal article" date="2013" name="Genome Announc.">
        <title>Draft genome sequences for three mercury-methylating, sulfate-reducing bacteria.</title>
        <authorList>
            <person name="Brown S.D."/>
            <person name="Hurt R.A.Jr."/>
            <person name="Gilmour C.C."/>
            <person name="Elias D.A."/>
        </authorList>
    </citation>
    <scope>NUCLEOTIDE SEQUENCE [LARGE SCALE GENOMIC DNA]</scope>
    <source>
        <strain evidence="8 9">DSM 2059</strain>
    </source>
</reference>
<comment type="cofactor">
    <cofactor evidence="1">
        <name>[4Fe-4S] cluster</name>
        <dbReference type="ChEBI" id="CHEBI:49883"/>
    </cofactor>
</comment>
<dbReference type="InterPro" id="IPR051198">
    <property type="entry name" value="BchE-like"/>
</dbReference>
<evidence type="ECO:0000259" key="6">
    <source>
        <dbReference type="PROSITE" id="PS51332"/>
    </source>
</evidence>
<dbReference type="EMBL" id="ATHJ01000105">
    <property type="protein sequence ID" value="EPR35848.1"/>
    <property type="molecule type" value="Genomic_DNA"/>
</dbReference>
<dbReference type="PANTHER" id="PTHR43409:SF15">
    <property type="entry name" value="PUTATIVE-RELATED"/>
    <property type="match status" value="1"/>
</dbReference>
<dbReference type="eggNOG" id="COG1032">
    <property type="taxonomic scope" value="Bacteria"/>
</dbReference>
<dbReference type="Gene3D" id="3.40.50.280">
    <property type="entry name" value="Cobalamin-binding domain"/>
    <property type="match status" value="1"/>
</dbReference>
<dbReference type="InterPro" id="IPR036724">
    <property type="entry name" value="Cobalamin-bd_sf"/>
</dbReference>
<keyword evidence="2" id="KW-0949">S-adenosyl-L-methionine</keyword>
<gene>
    <name evidence="8" type="ORF">dsmv_0553</name>
</gene>
<dbReference type="SFLD" id="SFLDG01082">
    <property type="entry name" value="B12-binding_domain_containing"/>
    <property type="match status" value="1"/>
</dbReference>
<dbReference type="InterPro" id="IPR058240">
    <property type="entry name" value="rSAM_sf"/>
</dbReference>
<keyword evidence="9" id="KW-1185">Reference proteome</keyword>
<dbReference type="GO" id="GO:0046872">
    <property type="term" value="F:metal ion binding"/>
    <property type="evidence" value="ECO:0007669"/>
    <property type="project" value="UniProtKB-KW"/>
</dbReference>
<dbReference type="AlphaFoldDB" id="S7UU34"/>
<dbReference type="SMART" id="SM00729">
    <property type="entry name" value="Elp3"/>
    <property type="match status" value="1"/>
</dbReference>
<evidence type="ECO:0000313" key="9">
    <source>
        <dbReference type="Proteomes" id="UP000014977"/>
    </source>
</evidence>
<dbReference type="STRING" id="897.B2D07_15415"/>
<dbReference type="GO" id="GO:0005829">
    <property type="term" value="C:cytosol"/>
    <property type="evidence" value="ECO:0007669"/>
    <property type="project" value="TreeGrafter"/>
</dbReference>
<dbReference type="RefSeq" id="WP_020877664.1">
    <property type="nucleotide sequence ID" value="NZ_ATHJ01000105.1"/>
</dbReference>
<protein>
    <submittedName>
        <fullName evidence="8">Radical SAM domain protein</fullName>
    </submittedName>
</protein>
<keyword evidence="3" id="KW-0479">Metal-binding</keyword>
<dbReference type="CDD" id="cd01335">
    <property type="entry name" value="Radical_SAM"/>
    <property type="match status" value="1"/>
</dbReference>
<evidence type="ECO:0000259" key="7">
    <source>
        <dbReference type="PROSITE" id="PS51918"/>
    </source>
</evidence>
<accession>S7UU34</accession>
<dbReference type="PROSITE" id="PS51918">
    <property type="entry name" value="RADICAL_SAM"/>
    <property type="match status" value="1"/>
</dbReference>
<dbReference type="SUPFAM" id="SSF102114">
    <property type="entry name" value="Radical SAM enzymes"/>
    <property type="match status" value="1"/>
</dbReference>
<evidence type="ECO:0000256" key="1">
    <source>
        <dbReference type="ARBA" id="ARBA00001966"/>
    </source>
</evidence>
<dbReference type="InterPro" id="IPR006158">
    <property type="entry name" value="Cobalamin-bd"/>
</dbReference>
<evidence type="ECO:0000256" key="2">
    <source>
        <dbReference type="ARBA" id="ARBA00022691"/>
    </source>
</evidence>
<evidence type="ECO:0000256" key="5">
    <source>
        <dbReference type="ARBA" id="ARBA00023014"/>
    </source>
</evidence>
<organism evidence="8 9">
    <name type="scientific">Desulfococcus multivorans DSM 2059</name>
    <dbReference type="NCBI Taxonomy" id="1121405"/>
    <lineage>
        <taxon>Bacteria</taxon>
        <taxon>Pseudomonadati</taxon>
        <taxon>Thermodesulfobacteriota</taxon>
        <taxon>Desulfobacteria</taxon>
        <taxon>Desulfobacterales</taxon>
        <taxon>Desulfococcaceae</taxon>
        <taxon>Desulfococcus</taxon>
    </lineage>
</organism>
<dbReference type="InterPro" id="IPR007197">
    <property type="entry name" value="rSAM"/>
</dbReference>
<dbReference type="Proteomes" id="UP000014977">
    <property type="component" value="Unassembled WGS sequence"/>
</dbReference>
<dbReference type="GO" id="GO:0031419">
    <property type="term" value="F:cobalamin binding"/>
    <property type="evidence" value="ECO:0007669"/>
    <property type="project" value="InterPro"/>
</dbReference>
<feature type="domain" description="Radical SAM core" evidence="7">
    <location>
        <begin position="203"/>
        <end position="426"/>
    </location>
</feature>
<dbReference type="PROSITE" id="PS51332">
    <property type="entry name" value="B12_BINDING"/>
    <property type="match status" value="1"/>
</dbReference>
<dbReference type="InterPro" id="IPR006638">
    <property type="entry name" value="Elp3/MiaA/NifB-like_rSAM"/>
</dbReference>
<evidence type="ECO:0000256" key="4">
    <source>
        <dbReference type="ARBA" id="ARBA00023004"/>
    </source>
</evidence>
<dbReference type="InterPro" id="IPR034466">
    <property type="entry name" value="Methyltransferase_Class_B"/>
</dbReference>
<sequence length="447" mass="50673">MNAKPPQILLVNPWIHDFAAYDFWAKPLGLLILAALLREHGMGISYIDCLDRFHPEAPLQDPSARHGRGPYHKRRIPKPPGFYDIPRHFSRYGIEPPWLDADLEAVPPPDLILVTSLMTYWYPGVRETIGRLRRRFPGVPVLLGGVYATLCRDHAAAHAGADRVAAGDGPESLFRWIEVLTGFRPQWRFDPGDLDAYPYPAFDLQRTIGYIPLLTSRGCPFACAYCASRYLEPRRRTRRPERVVDEIRFWHDRHGVTEFVFYDDALLIHPERHIVPILEGVIATRRPVRFHTPNAVHIREIDGSLADLMLRAGFETLRLGLETTAFDRRSALDRKVDERQFREAAVCLLRAGFDKDRLGAYLLAGLPGQPISDVERAVLTVKASGITPVIAHYTPIPHTDLWPAAVAASRYDIEADPVYTNNAVFPCMPEGFAWEILTRLKNLVQEG</sequence>
<comment type="caution">
    <text evidence="8">The sequence shown here is derived from an EMBL/GenBank/DDBJ whole genome shotgun (WGS) entry which is preliminary data.</text>
</comment>
<keyword evidence="4" id="KW-0408">Iron</keyword>
<proteinExistence type="predicted"/>
<dbReference type="PANTHER" id="PTHR43409">
    <property type="entry name" value="ANAEROBIC MAGNESIUM-PROTOPORPHYRIN IX MONOMETHYL ESTER CYCLASE-RELATED"/>
    <property type="match status" value="1"/>
</dbReference>
<dbReference type="SUPFAM" id="SSF52242">
    <property type="entry name" value="Cobalamin (vitamin B12)-binding domain"/>
    <property type="match status" value="1"/>
</dbReference>
<evidence type="ECO:0000256" key="3">
    <source>
        <dbReference type="ARBA" id="ARBA00022723"/>
    </source>
</evidence>
<dbReference type="SFLD" id="SFLDG01123">
    <property type="entry name" value="methyltransferase_(Class_B)"/>
    <property type="match status" value="1"/>
</dbReference>
<dbReference type="SFLD" id="SFLDS00029">
    <property type="entry name" value="Radical_SAM"/>
    <property type="match status" value="1"/>
</dbReference>
<dbReference type="Gene3D" id="3.80.30.20">
    <property type="entry name" value="tm_1862 like domain"/>
    <property type="match status" value="1"/>
</dbReference>
<dbReference type="OrthoDB" id="9804952at2"/>